<evidence type="ECO:0000256" key="1">
    <source>
        <dbReference type="SAM" id="Phobius"/>
    </source>
</evidence>
<evidence type="ECO:0000313" key="2">
    <source>
        <dbReference type="EMBL" id="ANF21804.1"/>
    </source>
</evidence>
<organism evidence="2 3">
    <name type="scientific">Thermococcus piezophilus</name>
    <dbReference type="NCBI Taxonomy" id="1712654"/>
    <lineage>
        <taxon>Archaea</taxon>
        <taxon>Methanobacteriati</taxon>
        <taxon>Methanobacteriota</taxon>
        <taxon>Thermococci</taxon>
        <taxon>Thermococcales</taxon>
        <taxon>Thermococcaceae</taxon>
        <taxon>Thermococcus</taxon>
    </lineage>
</organism>
<reference evidence="3" key="1">
    <citation type="journal article" date="2016" name="Syst. Appl. Microbiol.">
        <title>Thermococcus piezophilus sp. nov., a novel hyperthermophilic and piezophilic archaeon with a broad pressure range for growth, isolated from a deepest hydrothermal vent at the Mid-Cayman Rise.</title>
        <authorList>
            <person name="Dalmasso C."/>
            <person name="Oger P."/>
            <person name="Selva G."/>
            <person name="Courtine D."/>
            <person name="L'Haridon S."/>
            <person name="Garlaschelli A."/>
            <person name="Roussel E."/>
            <person name="Miyazaki J."/>
            <person name="Reveillaud J."/>
            <person name="Jebbar M."/>
            <person name="Takai K."/>
            <person name="Maignien L."/>
            <person name="Alain K."/>
        </authorList>
    </citation>
    <scope>NUCLEOTIDE SEQUENCE [LARGE SCALE GENOMIC DNA]</scope>
    <source>
        <strain evidence="3">CDGS</strain>
    </source>
</reference>
<keyword evidence="3" id="KW-1185">Reference proteome</keyword>
<dbReference type="AlphaFoldDB" id="A0A172WEE7"/>
<proteinExistence type="predicted"/>
<keyword evidence="1" id="KW-0472">Membrane</keyword>
<dbReference type="STRING" id="1712654.A7C91_00215"/>
<dbReference type="KEGG" id="tpie:A7C91_00215"/>
<dbReference type="Proteomes" id="UP000076969">
    <property type="component" value="Chromosome"/>
</dbReference>
<gene>
    <name evidence="2" type="ORF">A7C91_00215</name>
</gene>
<protein>
    <submittedName>
        <fullName evidence="2">Uncharacterized protein</fullName>
    </submittedName>
</protein>
<feature type="transmembrane region" description="Helical" evidence="1">
    <location>
        <begin position="46"/>
        <end position="67"/>
    </location>
</feature>
<keyword evidence="1" id="KW-0812">Transmembrane</keyword>
<accession>A0A172WEE7</accession>
<keyword evidence="1" id="KW-1133">Transmembrane helix</keyword>
<evidence type="ECO:0000313" key="3">
    <source>
        <dbReference type="Proteomes" id="UP000076969"/>
    </source>
</evidence>
<sequence length="80" mass="9112">MAFPLITTRLNRELAVMEADREITVLTANTTQRTTTTPLMQTSTSALPVVLPLATFILTFLLVSYLLKRRRRGKVFKFLL</sequence>
<name>A0A172WEE7_9EURY</name>
<dbReference type="EMBL" id="CP015520">
    <property type="protein sequence ID" value="ANF21804.1"/>
    <property type="molecule type" value="Genomic_DNA"/>
</dbReference>